<dbReference type="RefSeq" id="WP_195512101.1">
    <property type="nucleotide sequence ID" value="NZ_JADMQL010000027.1"/>
</dbReference>
<dbReference type="Proteomes" id="UP001266995">
    <property type="component" value="Unassembled WGS sequence"/>
</dbReference>
<evidence type="ECO:0000313" key="3">
    <source>
        <dbReference type="Proteomes" id="UP001266995"/>
    </source>
</evidence>
<dbReference type="PROSITE" id="PS51301">
    <property type="entry name" value="KILA_N"/>
    <property type="match status" value="1"/>
</dbReference>
<sequence length="266" mass="30845">MAKLTVLTTNINVININNEDYICLTDMLKAKDGDFFISDWLRNRNTLEYLGIWEKLYNSNFNYGEFATIRNQSGLNNFKISVKEYVEKTNAIGIQAKTGRYGGTYAHKDIAFEFGMWISAEFKIYLVREFQRLKTQEQVQIQWSAKRELSKINYRIHTDAIKKNLIPQEVTPQQASKIYASEADVLNVAMFGMTALEWRDAHPNLKGNIRDYASINELICLSNMENLNAVFINEDLPQKDRLIKLNQIAIQQMSVLENIKNKKLLK</sequence>
<name>A0AAW8VJ21_9BACE</name>
<proteinExistence type="predicted"/>
<gene>
    <name evidence="2" type="ORF">RO785_14455</name>
</gene>
<accession>A0AAW8VJ21</accession>
<evidence type="ECO:0000313" key="2">
    <source>
        <dbReference type="EMBL" id="MDT4512171.1"/>
    </source>
</evidence>
<reference evidence="2" key="1">
    <citation type="submission" date="2023-08" db="EMBL/GenBank/DDBJ databases">
        <title>Reintroducing virulent viruses to syntetic microbiomes.</title>
        <authorList>
            <person name="Wilde J."/>
            <person name="Boyes R."/>
            <person name="Robinson A.V."/>
            <person name="Daisley B.A."/>
            <person name="Allen-Vercoe E."/>
        </authorList>
    </citation>
    <scope>NUCLEOTIDE SEQUENCE</scope>
    <source>
        <strain evidence="2">225I_12FAA</strain>
    </source>
</reference>
<dbReference type="SMART" id="SM01252">
    <property type="entry name" value="KilA-N"/>
    <property type="match status" value="1"/>
</dbReference>
<dbReference type="InterPro" id="IPR017880">
    <property type="entry name" value="KilA_N"/>
</dbReference>
<dbReference type="EMBL" id="JAVSNH010000001">
    <property type="protein sequence ID" value="MDT4512171.1"/>
    <property type="molecule type" value="Genomic_DNA"/>
</dbReference>
<dbReference type="Pfam" id="PF04383">
    <property type="entry name" value="KilA-N"/>
    <property type="match status" value="1"/>
</dbReference>
<organism evidence="2 3">
    <name type="scientific">Bacteroides cellulosilyticus</name>
    <dbReference type="NCBI Taxonomy" id="246787"/>
    <lineage>
        <taxon>Bacteria</taxon>
        <taxon>Pseudomonadati</taxon>
        <taxon>Bacteroidota</taxon>
        <taxon>Bacteroidia</taxon>
        <taxon>Bacteroidales</taxon>
        <taxon>Bacteroidaceae</taxon>
        <taxon>Bacteroides</taxon>
    </lineage>
</organism>
<evidence type="ECO:0000259" key="1">
    <source>
        <dbReference type="PROSITE" id="PS51301"/>
    </source>
</evidence>
<protein>
    <submittedName>
        <fullName evidence="2">KilA-N domain-containing protein</fullName>
    </submittedName>
</protein>
<feature type="domain" description="KilA-N" evidence="1">
    <location>
        <begin position="2"/>
        <end position="133"/>
    </location>
</feature>
<comment type="caution">
    <text evidence="2">The sequence shown here is derived from an EMBL/GenBank/DDBJ whole genome shotgun (WGS) entry which is preliminary data.</text>
</comment>
<dbReference type="AlphaFoldDB" id="A0AAW8VJ21"/>
<dbReference type="InterPro" id="IPR018004">
    <property type="entry name" value="KilA/APSES_HTH"/>
</dbReference>